<dbReference type="EMBL" id="JABXOR010001609">
    <property type="protein sequence ID" value="NVP03433.1"/>
    <property type="molecule type" value="Genomic_DNA"/>
</dbReference>
<organism evidence="2 4">
    <name type="scientific">Photobacterium damselae subsp. damselae</name>
    <name type="common">Listonella damsela</name>
    <dbReference type="NCBI Taxonomy" id="85581"/>
    <lineage>
        <taxon>Bacteria</taxon>
        <taxon>Pseudomonadati</taxon>
        <taxon>Pseudomonadota</taxon>
        <taxon>Gammaproteobacteria</taxon>
        <taxon>Vibrionales</taxon>
        <taxon>Vibrionaceae</taxon>
        <taxon>Photobacterium</taxon>
    </lineage>
</organism>
<reference evidence="2 4" key="2">
    <citation type="submission" date="2020-06" db="EMBL/GenBank/DDBJ databases">
        <title>Photobacterium damselae subsp. damselae comparative genomics.</title>
        <authorList>
            <person name="Osorio C.R."/>
        </authorList>
    </citation>
    <scope>NUCLEOTIDE SEQUENCE [LARGE SCALE GENOMIC DNA]</scope>
    <source>
        <strain evidence="2 4">TW250/03</strain>
    </source>
</reference>
<dbReference type="AlphaFoldDB" id="A0A7Y7QC12"/>
<dbReference type="Proteomes" id="UP000533429">
    <property type="component" value="Unassembled WGS sequence"/>
</dbReference>
<name>A0A7Y7QC12_PHODD</name>
<accession>A0A7Y7QC12</accession>
<dbReference type="EMBL" id="VZUQ01000086">
    <property type="protein sequence ID" value="KAB1176598.1"/>
    <property type="molecule type" value="Genomic_DNA"/>
</dbReference>
<dbReference type="Proteomes" id="UP000480943">
    <property type="component" value="Unassembled WGS sequence"/>
</dbReference>
<comment type="caution">
    <text evidence="2">The sequence shown here is derived from an EMBL/GenBank/DDBJ whole genome shotgun (WGS) entry which is preliminary data.</text>
</comment>
<evidence type="ECO:0000313" key="1">
    <source>
        <dbReference type="EMBL" id="KAB1176598.1"/>
    </source>
</evidence>
<evidence type="ECO:0000313" key="2">
    <source>
        <dbReference type="EMBL" id="NVP03433.1"/>
    </source>
</evidence>
<sequence length="109" mass="12126">MFEAKKYIATSKKPASVLVSNDKFNVVVESKRVTIYHSERGCEAVINNHNIRNVEAANIILSTERPQKRCAVILPCDKGHIEFSAISHDLVMSVFDGKGNRQSQIAIKA</sequence>
<evidence type="ECO:0000313" key="4">
    <source>
        <dbReference type="Proteomes" id="UP000533429"/>
    </source>
</evidence>
<reference evidence="1 3" key="1">
    <citation type="submission" date="2019-09" db="EMBL/GenBank/DDBJ databases">
        <title>Photobacterium damselae subsp. damselae CDC-2227-81, a human clinical isolate.</title>
        <authorList>
            <person name="Osorio C.R."/>
        </authorList>
    </citation>
    <scope>NUCLEOTIDE SEQUENCE [LARGE SCALE GENOMIC DNA]</scope>
    <source>
        <strain evidence="1 3">CDC-2227-81</strain>
    </source>
</reference>
<gene>
    <name evidence="1" type="ORF">F6450_17920</name>
    <name evidence="2" type="ORF">HWA77_24825</name>
</gene>
<proteinExistence type="predicted"/>
<evidence type="ECO:0000313" key="3">
    <source>
        <dbReference type="Proteomes" id="UP000480943"/>
    </source>
</evidence>
<protein>
    <submittedName>
        <fullName evidence="2">Uncharacterized protein</fullName>
    </submittedName>
</protein>
<dbReference type="RefSeq" id="WP_106341044.1">
    <property type="nucleotide sequence ID" value="NZ_JABXOQ010000111.1"/>
</dbReference>